<evidence type="ECO:0000256" key="3">
    <source>
        <dbReference type="ARBA" id="ARBA00011019"/>
    </source>
</evidence>
<dbReference type="EC" id="5.2.1.8" evidence="7"/>
<dbReference type="InterPro" id="IPR043170">
    <property type="entry name" value="PTPA_C_lid"/>
</dbReference>
<comment type="catalytic activity">
    <reaction evidence="1 7">
        <text>[protein]-peptidylproline (omega=180) = [protein]-peptidylproline (omega=0)</text>
        <dbReference type="Rhea" id="RHEA:16237"/>
        <dbReference type="Rhea" id="RHEA-COMP:10747"/>
        <dbReference type="Rhea" id="RHEA-COMP:10748"/>
        <dbReference type="ChEBI" id="CHEBI:83833"/>
        <dbReference type="ChEBI" id="CHEBI:83834"/>
        <dbReference type="EC" id="5.2.1.8"/>
    </reaction>
</comment>
<dbReference type="Proteomes" id="UP000789572">
    <property type="component" value="Unassembled WGS sequence"/>
</dbReference>
<dbReference type="PANTHER" id="PTHR10012:SF0">
    <property type="entry name" value="SERINE_THREONINE-PROTEIN PHOSPHATASE 2A ACTIVATOR"/>
    <property type="match status" value="1"/>
</dbReference>
<dbReference type="InterPro" id="IPR037218">
    <property type="entry name" value="PTPA_sf"/>
</dbReference>
<comment type="function">
    <text evidence="7">PPIases accelerate the folding of proteins. It catalyzes the cis-trans isomerization of proline imidic peptide bonds in oligopeptides.</text>
</comment>
<keyword evidence="5 7" id="KW-0697">Rotamase</keyword>
<evidence type="ECO:0000256" key="6">
    <source>
        <dbReference type="ARBA" id="ARBA00023235"/>
    </source>
</evidence>
<dbReference type="GO" id="GO:0008160">
    <property type="term" value="F:protein tyrosine phosphatase activator activity"/>
    <property type="evidence" value="ECO:0007669"/>
    <property type="project" value="TreeGrafter"/>
</dbReference>
<evidence type="ECO:0000313" key="8">
    <source>
        <dbReference type="EMBL" id="CAG8556477.1"/>
    </source>
</evidence>
<dbReference type="OrthoDB" id="16120at2759"/>
<dbReference type="GO" id="GO:0005634">
    <property type="term" value="C:nucleus"/>
    <property type="evidence" value="ECO:0007669"/>
    <property type="project" value="TreeGrafter"/>
</dbReference>
<dbReference type="CDD" id="cd04087">
    <property type="entry name" value="PTPA"/>
    <property type="match status" value="1"/>
</dbReference>
<organism evidence="8 9">
    <name type="scientific">Paraglomus occultum</name>
    <dbReference type="NCBI Taxonomy" id="144539"/>
    <lineage>
        <taxon>Eukaryota</taxon>
        <taxon>Fungi</taxon>
        <taxon>Fungi incertae sedis</taxon>
        <taxon>Mucoromycota</taxon>
        <taxon>Glomeromycotina</taxon>
        <taxon>Glomeromycetes</taxon>
        <taxon>Paraglomerales</taxon>
        <taxon>Paraglomeraceae</taxon>
        <taxon>Paraglomus</taxon>
    </lineage>
</organism>
<proteinExistence type="inferred from homology"/>
<dbReference type="GO" id="GO:0000159">
    <property type="term" value="C:protein phosphatase type 2A complex"/>
    <property type="evidence" value="ECO:0007669"/>
    <property type="project" value="TreeGrafter"/>
</dbReference>
<dbReference type="Gene3D" id="1.20.120.1150">
    <property type="match status" value="1"/>
</dbReference>
<dbReference type="SUPFAM" id="SSF140984">
    <property type="entry name" value="PTPA-like"/>
    <property type="match status" value="1"/>
</dbReference>
<keyword evidence="9" id="KW-1185">Reference proteome</keyword>
<comment type="caution">
    <text evidence="8">The sequence shown here is derived from an EMBL/GenBank/DDBJ whole genome shotgun (WGS) entry which is preliminary data.</text>
</comment>
<dbReference type="GO" id="GO:0003755">
    <property type="term" value="F:peptidyl-prolyl cis-trans isomerase activity"/>
    <property type="evidence" value="ECO:0007669"/>
    <property type="project" value="UniProtKB-KW"/>
</dbReference>
<evidence type="ECO:0000256" key="5">
    <source>
        <dbReference type="ARBA" id="ARBA00023110"/>
    </source>
</evidence>
<evidence type="ECO:0000256" key="7">
    <source>
        <dbReference type="RuleBase" id="RU361210"/>
    </source>
</evidence>
<sequence length="323" mass="37229">MAGIFSSPLSLTEHNFVEPRKMIKQHSDIDVWVDSKAFARFLTFIKLLNESILNKKISDPCIVSETAQKLVDILEQLSNWIDEIPPLPTPQRFGNKAFRDWIARLENNAVEIHNKLLLPQWHNAIVELVPLFNGSFGHGIRIDYGSGHELNFVAWLCCLTLLGVFTQEDYHALVLRIFTKYLDLVRKLQTVYNLEPAGSHGVWGLDDHQFLSYYWGSAQLRDHQRLKPKSILNKEFIEIFADDYMYFGCIKHINKIKRGPFHEHSPMLHDISGVQSWQKVNSGLLKMYVADVLKKFPIVQHLLFGTLLPFESNQDQSTDGNKS</sequence>
<dbReference type="InterPro" id="IPR004327">
    <property type="entry name" value="Phstyr_phstse_ac"/>
</dbReference>
<protein>
    <recommendedName>
        <fullName evidence="7">Serine/threonine-protein phosphatase 2A activator</fullName>
        <ecNumber evidence="7">5.2.1.8</ecNumber>
    </recommendedName>
    <alternativeName>
        <fullName evidence="7">Phosphotyrosyl phosphatase activator</fullName>
    </alternativeName>
</protein>
<dbReference type="Pfam" id="PF03095">
    <property type="entry name" value="PTPA"/>
    <property type="match status" value="1"/>
</dbReference>
<keyword evidence="4 7" id="KW-0963">Cytoplasm</keyword>
<evidence type="ECO:0000313" key="9">
    <source>
        <dbReference type="Proteomes" id="UP000789572"/>
    </source>
</evidence>
<dbReference type="FunFam" id="1.20.120.1150:FF:000002">
    <property type="entry name" value="Serine/threonine-protein phosphatase 2A activator"/>
    <property type="match status" value="1"/>
</dbReference>
<accession>A0A9N9FU47</accession>
<gene>
    <name evidence="8" type="ORF">POCULU_LOCUS5290</name>
</gene>
<dbReference type="GO" id="GO:0005737">
    <property type="term" value="C:cytoplasm"/>
    <property type="evidence" value="ECO:0007669"/>
    <property type="project" value="UniProtKB-SubCell"/>
</dbReference>
<dbReference type="EMBL" id="CAJVPJ010000787">
    <property type="protein sequence ID" value="CAG8556477.1"/>
    <property type="molecule type" value="Genomic_DNA"/>
</dbReference>
<evidence type="ECO:0000256" key="2">
    <source>
        <dbReference type="ARBA" id="ARBA00004496"/>
    </source>
</evidence>
<keyword evidence="6 7" id="KW-0413">Isomerase</keyword>
<comment type="subcellular location">
    <subcellularLocation>
        <location evidence="2 7">Cytoplasm</location>
    </subcellularLocation>
</comment>
<evidence type="ECO:0000256" key="1">
    <source>
        <dbReference type="ARBA" id="ARBA00000971"/>
    </source>
</evidence>
<evidence type="ECO:0000256" key="4">
    <source>
        <dbReference type="ARBA" id="ARBA00022490"/>
    </source>
</evidence>
<comment type="similarity">
    <text evidence="3 7">Belongs to the PTPA-type PPIase family.</text>
</comment>
<dbReference type="AlphaFoldDB" id="A0A9N9FU47"/>
<name>A0A9N9FU47_9GLOM</name>
<dbReference type="GO" id="GO:0007052">
    <property type="term" value="P:mitotic spindle organization"/>
    <property type="evidence" value="ECO:0007669"/>
    <property type="project" value="TreeGrafter"/>
</dbReference>
<dbReference type="PIRSF" id="PIRSF016325">
    <property type="entry name" value="Phstyr_phstse_ac"/>
    <property type="match status" value="1"/>
</dbReference>
<dbReference type="PANTHER" id="PTHR10012">
    <property type="entry name" value="SERINE/THREONINE-PROTEIN PHOSPHATASE 2A REGULATORY SUBUNIT B"/>
    <property type="match status" value="1"/>
</dbReference>
<reference evidence="8" key="1">
    <citation type="submission" date="2021-06" db="EMBL/GenBank/DDBJ databases">
        <authorList>
            <person name="Kallberg Y."/>
            <person name="Tangrot J."/>
            <person name="Rosling A."/>
        </authorList>
    </citation>
    <scope>NUCLEOTIDE SEQUENCE</scope>
    <source>
        <strain evidence="8">IA702</strain>
    </source>
</reference>